<comment type="similarity">
    <text evidence="2">Belongs to the SLX9 family.</text>
</comment>
<dbReference type="FunCoup" id="A0A1V9XKQ4">
    <property type="interactions" value="627"/>
</dbReference>
<organism evidence="5 6">
    <name type="scientific">Tropilaelaps mercedesae</name>
    <dbReference type="NCBI Taxonomy" id="418985"/>
    <lineage>
        <taxon>Eukaryota</taxon>
        <taxon>Metazoa</taxon>
        <taxon>Ecdysozoa</taxon>
        <taxon>Arthropoda</taxon>
        <taxon>Chelicerata</taxon>
        <taxon>Arachnida</taxon>
        <taxon>Acari</taxon>
        <taxon>Parasitiformes</taxon>
        <taxon>Mesostigmata</taxon>
        <taxon>Gamasina</taxon>
        <taxon>Dermanyssoidea</taxon>
        <taxon>Laelapidae</taxon>
        <taxon>Tropilaelaps</taxon>
    </lineage>
</organism>
<accession>A0A1V9XKQ4</accession>
<dbReference type="Pfam" id="PF15341">
    <property type="entry name" value="SLX9"/>
    <property type="match status" value="1"/>
</dbReference>
<dbReference type="PANTHER" id="PTHR31109:SF2">
    <property type="entry name" value="RIBOSOME BIOGENESIS PROTEIN SLX9 HOMOLOG"/>
    <property type="match status" value="1"/>
</dbReference>
<evidence type="ECO:0000256" key="1">
    <source>
        <dbReference type="ARBA" id="ARBA00004604"/>
    </source>
</evidence>
<dbReference type="GO" id="GO:0030688">
    <property type="term" value="C:preribosome, small subunit precursor"/>
    <property type="evidence" value="ECO:0007669"/>
    <property type="project" value="InterPro"/>
</dbReference>
<feature type="compositionally biased region" description="Basic residues" evidence="4">
    <location>
        <begin position="1"/>
        <end position="11"/>
    </location>
</feature>
<evidence type="ECO:0000256" key="4">
    <source>
        <dbReference type="SAM" id="MobiDB-lite"/>
    </source>
</evidence>
<evidence type="ECO:0000313" key="5">
    <source>
        <dbReference type="EMBL" id="OQR73962.1"/>
    </source>
</evidence>
<dbReference type="GO" id="GO:0005730">
    <property type="term" value="C:nucleolus"/>
    <property type="evidence" value="ECO:0007669"/>
    <property type="project" value="UniProtKB-SubCell"/>
</dbReference>
<feature type="compositionally biased region" description="Low complexity" evidence="4">
    <location>
        <begin position="164"/>
        <end position="177"/>
    </location>
</feature>
<dbReference type="GO" id="GO:0000462">
    <property type="term" value="P:maturation of SSU-rRNA from tricistronic rRNA transcript (SSU-rRNA, 5.8S rRNA, LSU-rRNA)"/>
    <property type="evidence" value="ECO:0007669"/>
    <property type="project" value="InterPro"/>
</dbReference>
<keyword evidence="3" id="KW-0539">Nucleus</keyword>
<reference evidence="5 6" key="1">
    <citation type="journal article" date="2017" name="Gigascience">
        <title>Draft genome of the honey bee ectoparasitic mite, Tropilaelaps mercedesae, is shaped by the parasitic life history.</title>
        <authorList>
            <person name="Dong X."/>
            <person name="Armstrong S.D."/>
            <person name="Xia D."/>
            <person name="Makepeace B.L."/>
            <person name="Darby A.C."/>
            <person name="Kadowaki T."/>
        </authorList>
    </citation>
    <scope>NUCLEOTIDE SEQUENCE [LARGE SCALE GENOMIC DNA]</scope>
    <source>
        <strain evidence="5">Wuxi-XJTLU</strain>
    </source>
</reference>
<keyword evidence="6" id="KW-1185">Reference proteome</keyword>
<proteinExistence type="inferred from homology"/>
<comment type="caution">
    <text evidence="5">The sequence shown here is derived from an EMBL/GenBank/DDBJ whole genome shotgun (WGS) entry which is preliminary data.</text>
</comment>
<protein>
    <submittedName>
        <fullName evidence="5">Uncharacterized protein</fullName>
    </submittedName>
</protein>
<dbReference type="Proteomes" id="UP000192247">
    <property type="component" value="Unassembled WGS sequence"/>
</dbReference>
<feature type="region of interest" description="Disordered" evidence="4">
    <location>
        <begin position="1"/>
        <end position="62"/>
    </location>
</feature>
<name>A0A1V9XKQ4_9ACAR</name>
<dbReference type="EMBL" id="MNPL01008964">
    <property type="protein sequence ID" value="OQR73962.1"/>
    <property type="molecule type" value="Genomic_DNA"/>
</dbReference>
<dbReference type="InParanoid" id="A0A1V9XKQ4"/>
<comment type="subcellular location">
    <subcellularLocation>
        <location evidence="1">Nucleus</location>
        <location evidence="1">Nucleolus</location>
    </subcellularLocation>
</comment>
<evidence type="ECO:0000256" key="2">
    <source>
        <dbReference type="ARBA" id="ARBA00011022"/>
    </source>
</evidence>
<evidence type="ECO:0000313" key="6">
    <source>
        <dbReference type="Proteomes" id="UP000192247"/>
    </source>
</evidence>
<evidence type="ECO:0000256" key="3">
    <source>
        <dbReference type="ARBA" id="ARBA00023242"/>
    </source>
</evidence>
<gene>
    <name evidence="5" type="ORF">BIW11_09400</name>
</gene>
<feature type="region of interest" description="Disordered" evidence="4">
    <location>
        <begin position="162"/>
        <end position="193"/>
    </location>
</feature>
<dbReference type="AlphaFoldDB" id="A0A1V9XKQ4"/>
<feature type="compositionally biased region" description="Polar residues" evidence="4">
    <location>
        <begin position="24"/>
        <end position="59"/>
    </location>
</feature>
<dbReference type="InterPro" id="IPR028160">
    <property type="entry name" value="Slx9-like"/>
</dbReference>
<dbReference type="PANTHER" id="PTHR31109">
    <property type="entry name" value="PROTEIN FAM207A"/>
    <property type="match status" value="1"/>
</dbReference>
<dbReference type="GO" id="GO:0030686">
    <property type="term" value="C:90S preribosome"/>
    <property type="evidence" value="ECO:0007669"/>
    <property type="project" value="InterPro"/>
</dbReference>
<sequence length="248" mass="28386">MAKEKSRRFKYHLAANKSKRKAESSSGVSLPNISSNGHKMDTSFANQDGPASSIPQQPMFNPFAGMKIDPAKLNLNLEVPPPEEWDRKTVVSIHKEVTKGKNKKEKARIKKELLLKKLQATRQLEIDLKERKRREQTVITRDLKPLLDSLPTVDLMFHQASQNTTKAQASKKSNSNKTQKDRNSMKSKQKHKEMMKDMAIFKQVLEDSRFKANPTETMLNHVMLFVQKEHQELIKAKHDRVNSASLSS</sequence>
<dbReference type="OrthoDB" id="18703at2759"/>